<proteinExistence type="predicted"/>
<keyword evidence="1" id="KW-0853">WD repeat</keyword>
<dbReference type="EMBL" id="LFYR01000688">
    <property type="protein sequence ID" value="KMZ71114.1"/>
    <property type="molecule type" value="Genomic_DNA"/>
</dbReference>
<dbReference type="AlphaFoldDB" id="A0A0K9PQ99"/>
<evidence type="ECO:0000313" key="4">
    <source>
        <dbReference type="Proteomes" id="UP000036987"/>
    </source>
</evidence>
<keyword evidence="2" id="KW-0677">Repeat</keyword>
<dbReference type="InterPro" id="IPR045227">
    <property type="entry name" value="WDR18/Ipi3/RID3"/>
</dbReference>
<name>A0A0K9PQ99_ZOSMR</name>
<reference evidence="4" key="1">
    <citation type="journal article" date="2016" name="Nature">
        <title>The genome of the seagrass Zostera marina reveals angiosperm adaptation to the sea.</title>
        <authorList>
            <person name="Olsen J.L."/>
            <person name="Rouze P."/>
            <person name="Verhelst B."/>
            <person name="Lin Y.-C."/>
            <person name="Bayer T."/>
            <person name="Collen J."/>
            <person name="Dattolo E."/>
            <person name="De Paoli E."/>
            <person name="Dittami S."/>
            <person name="Maumus F."/>
            <person name="Michel G."/>
            <person name="Kersting A."/>
            <person name="Lauritano C."/>
            <person name="Lohaus R."/>
            <person name="Toepel M."/>
            <person name="Tonon T."/>
            <person name="Vanneste K."/>
            <person name="Amirebrahimi M."/>
            <person name="Brakel J."/>
            <person name="Bostroem C."/>
            <person name="Chovatia M."/>
            <person name="Grimwood J."/>
            <person name="Jenkins J.W."/>
            <person name="Jueterbock A."/>
            <person name="Mraz A."/>
            <person name="Stam W.T."/>
            <person name="Tice H."/>
            <person name="Bornberg-Bauer E."/>
            <person name="Green P.J."/>
            <person name="Pearson G.A."/>
            <person name="Procaccini G."/>
            <person name="Duarte C.M."/>
            <person name="Schmutz J."/>
            <person name="Reusch T.B.H."/>
            <person name="Van de Peer Y."/>
        </authorList>
    </citation>
    <scope>NUCLEOTIDE SEQUENCE [LARGE SCALE GENOMIC DNA]</scope>
    <source>
        <strain evidence="4">cv. Finnish</strain>
    </source>
</reference>
<sequence>MSDSCSSGSILYWSWHKPQVDVRNFPEEPIGPIICNLEGFYLFGGGSSGHHYMWEVSS</sequence>
<dbReference type="STRING" id="29655.A0A0K9PQ99"/>
<dbReference type="OrthoDB" id="756370at2759"/>
<dbReference type="PANTHER" id="PTHR18763">
    <property type="entry name" value="WD-REPEAT PROTEIN 18"/>
    <property type="match status" value="1"/>
</dbReference>
<evidence type="ECO:0000313" key="3">
    <source>
        <dbReference type="EMBL" id="KMZ71114.1"/>
    </source>
</evidence>
<organism evidence="3 4">
    <name type="scientific">Zostera marina</name>
    <name type="common">Eelgrass</name>
    <dbReference type="NCBI Taxonomy" id="29655"/>
    <lineage>
        <taxon>Eukaryota</taxon>
        <taxon>Viridiplantae</taxon>
        <taxon>Streptophyta</taxon>
        <taxon>Embryophyta</taxon>
        <taxon>Tracheophyta</taxon>
        <taxon>Spermatophyta</taxon>
        <taxon>Magnoliopsida</taxon>
        <taxon>Liliopsida</taxon>
        <taxon>Zosteraceae</taxon>
        <taxon>Zostera</taxon>
    </lineage>
</organism>
<dbReference type="PANTHER" id="PTHR18763:SF0">
    <property type="entry name" value="WD REPEAT-CONTAINING PROTEIN 18"/>
    <property type="match status" value="1"/>
</dbReference>
<keyword evidence="4" id="KW-1185">Reference proteome</keyword>
<comment type="caution">
    <text evidence="3">The sequence shown here is derived from an EMBL/GenBank/DDBJ whole genome shotgun (WGS) entry which is preliminary data.</text>
</comment>
<dbReference type="Proteomes" id="UP000036987">
    <property type="component" value="Unassembled WGS sequence"/>
</dbReference>
<evidence type="ECO:0000256" key="1">
    <source>
        <dbReference type="ARBA" id="ARBA00022574"/>
    </source>
</evidence>
<accession>A0A0K9PQ99</accession>
<evidence type="ECO:0000256" key="2">
    <source>
        <dbReference type="ARBA" id="ARBA00022737"/>
    </source>
</evidence>
<protein>
    <submittedName>
        <fullName evidence="3">Uncharacterized protein</fullName>
    </submittedName>
</protein>
<gene>
    <name evidence="3" type="ORF">ZOSMA_188G00140</name>
</gene>